<dbReference type="GO" id="GO:0006264">
    <property type="term" value="P:mitochondrial DNA replication"/>
    <property type="evidence" value="ECO:0007669"/>
    <property type="project" value="TreeGrafter"/>
</dbReference>
<name>A0A4Y9ZXI1_9AGAM</name>
<dbReference type="InterPro" id="IPR002297">
    <property type="entry name" value="DNA-dir_DNA_pol_A_mt"/>
</dbReference>
<dbReference type="OrthoDB" id="5588663at2759"/>
<evidence type="ECO:0000313" key="3">
    <source>
        <dbReference type="EMBL" id="TFY78611.1"/>
    </source>
</evidence>
<dbReference type="GO" id="GO:0008408">
    <property type="term" value="F:3'-5' exonuclease activity"/>
    <property type="evidence" value="ECO:0007669"/>
    <property type="project" value="TreeGrafter"/>
</dbReference>
<dbReference type="InterPro" id="IPR043502">
    <property type="entry name" value="DNA/RNA_pol_sf"/>
</dbReference>
<evidence type="ECO:0000256" key="1">
    <source>
        <dbReference type="SAM" id="Coils"/>
    </source>
</evidence>
<dbReference type="Pfam" id="PF18136">
    <property type="entry name" value="DNApol_Exo"/>
    <property type="match status" value="1"/>
</dbReference>
<sequence>MACAASRNGWYAWISPWLLGESEDQQHLIPLGDSYVPRVVVGHNVSYDRARVKEEYNLAGTGTRWLDTMALHVAVKGISSHQRPAWMKYRKSKVKEREQKEEAYEVIVELLREMDSRPEQEVGAKREEMLKLKQALEEGLPQLLEGAEEEEEEADVSSKRWEDITSANSLADVAKLHCDIEVDKGIRNDFMTHSPADILANVQDYLNYCAQDVAVTHAVYAKVLPAFLVACPSPVSFAGILSMGSSFLTVNEEWEKYLENAERTYRELEDKVKKRLTDLAYEAKDLMRGDRWKDDVWLSQFDWTPKVANKSRGILYGEQVWKSLCLSCPFDLSFLVLGQTSDPPVSTAGQQPAWYAELLACEPFKTSAVNRILPLLLKVTFDGQPLQYSTSDRWHFVVDGQIEHLPSAGKAKLTSILGRSHGLPYLKSGRLSADDVDLATAIASGDKDSATWDRVLDLAARVAQSVHFASVQDDPWLKQLDWEAVDPNTVLSSSSKKALPKVIWPKWFWDLTRPRKDAPPGTVDLTSRSRVAPLLLHLSWQGWPLFHSRQHGWTFRVLKSANHTTRQVPLDFHDAADDALQNMSHHEGYIFYKLPHKDGESANVGSPLGKTFIKFAQDGTLTSPGDEAKSALDMNAQCSYWISARDRVLKQMVVWQQQALDMGFAGLDTDAAASGKKWGMIIPQVITMGTVTRRAIEKTWLTASNAKKNRV</sequence>
<dbReference type="PANTHER" id="PTHR10267:SF0">
    <property type="entry name" value="DNA POLYMERASE SUBUNIT GAMMA-1"/>
    <property type="match status" value="1"/>
</dbReference>
<protein>
    <recommendedName>
        <fullName evidence="2">DNA mitochondrial polymerase exonuclease domain-containing protein</fullName>
    </recommendedName>
</protein>
<dbReference type="PANTHER" id="PTHR10267">
    <property type="entry name" value="DNA POLYMERASE SUBUNIT GAMMA-1"/>
    <property type="match status" value="1"/>
</dbReference>
<evidence type="ECO:0000313" key="4">
    <source>
        <dbReference type="Proteomes" id="UP000298061"/>
    </source>
</evidence>
<comment type="caution">
    <text evidence="3">The sequence shown here is derived from an EMBL/GenBank/DDBJ whole genome shotgun (WGS) entry which is preliminary data.</text>
</comment>
<dbReference type="EMBL" id="SFCI01000646">
    <property type="protein sequence ID" value="TFY78611.1"/>
    <property type="molecule type" value="Genomic_DNA"/>
</dbReference>
<dbReference type="GO" id="GO:0003887">
    <property type="term" value="F:DNA-directed DNA polymerase activity"/>
    <property type="evidence" value="ECO:0007669"/>
    <property type="project" value="TreeGrafter"/>
</dbReference>
<dbReference type="InterPro" id="IPR012337">
    <property type="entry name" value="RNaseH-like_sf"/>
</dbReference>
<dbReference type="STRING" id="135208.A0A4Y9ZXI1"/>
<dbReference type="SUPFAM" id="SSF53098">
    <property type="entry name" value="Ribonuclease H-like"/>
    <property type="match status" value="1"/>
</dbReference>
<dbReference type="InterPro" id="IPR041336">
    <property type="entry name" value="DNApol_Exo"/>
</dbReference>
<feature type="non-terminal residue" evidence="3">
    <location>
        <position position="711"/>
    </location>
</feature>
<dbReference type="Proteomes" id="UP000298061">
    <property type="component" value="Unassembled WGS sequence"/>
</dbReference>
<dbReference type="Gene3D" id="3.30.420.390">
    <property type="match status" value="2"/>
</dbReference>
<reference evidence="3 4" key="1">
    <citation type="submission" date="2019-02" db="EMBL/GenBank/DDBJ databases">
        <title>Genome sequencing of the rare red list fungi Hericium alpestre (H. flagellum).</title>
        <authorList>
            <person name="Buettner E."/>
            <person name="Kellner H."/>
        </authorList>
    </citation>
    <scope>NUCLEOTIDE SEQUENCE [LARGE SCALE GENOMIC DNA]</scope>
    <source>
        <strain evidence="3 4">DSM 108284</strain>
    </source>
</reference>
<organism evidence="3 4">
    <name type="scientific">Hericium alpestre</name>
    <dbReference type="NCBI Taxonomy" id="135208"/>
    <lineage>
        <taxon>Eukaryota</taxon>
        <taxon>Fungi</taxon>
        <taxon>Dikarya</taxon>
        <taxon>Basidiomycota</taxon>
        <taxon>Agaricomycotina</taxon>
        <taxon>Agaricomycetes</taxon>
        <taxon>Russulales</taxon>
        <taxon>Hericiaceae</taxon>
        <taxon>Hericium</taxon>
    </lineage>
</organism>
<dbReference type="SUPFAM" id="SSF56672">
    <property type="entry name" value="DNA/RNA polymerases"/>
    <property type="match status" value="1"/>
</dbReference>
<keyword evidence="1" id="KW-0175">Coiled coil</keyword>
<proteinExistence type="predicted"/>
<evidence type="ECO:0000259" key="2">
    <source>
        <dbReference type="Pfam" id="PF18136"/>
    </source>
</evidence>
<dbReference type="GO" id="GO:0005760">
    <property type="term" value="C:gamma DNA polymerase complex"/>
    <property type="evidence" value="ECO:0007669"/>
    <property type="project" value="InterPro"/>
</dbReference>
<feature type="coiled-coil region" evidence="1">
    <location>
        <begin position="93"/>
        <end position="153"/>
    </location>
</feature>
<dbReference type="AlphaFoldDB" id="A0A4Y9ZXI1"/>
<feature type="domain" description="DNA mitochondrial polymerase exonuclease" evidence="2">
    <location>
        <begin position="1"/>
        <end position="227"/>
    </location>
</feature>
<dbReference type="GO" id="GO:0003677">
    <property type="term" value="F:DNA binding"/>
    <property type="evidence" value="ECO:0007669"/>
    <property type="project" value="InterPro"/>
</dbReference>
<feature type="coiled-coil region" evidence="1">
    <location>
        <begin position="251"/>
        <end position="278"/>
    </location>
</feature>
<gene>
    <name evidence="3" type="ORF">EWM64_g5396</name>
</gene>
<keyword evidence="4" id="KW-1185">Reference proteome</keyword>
<accession>A0A4Y9ZXI1</accession>